<dbReference type="OrthoDB" id="24893at2759"/>
<evidence type="ECO:0000313" key="9">
    <source>
        <dbReference type="EMBL" id="KAF9517310.1"/>
    </source>
</evidence>
<keyword evidence="4" id="KW-0808">Transferase</keyword>
<dbReference type="Pfam" id="PF00432">
    <property type="entry name" value="Prenyltrans"/>
    <property type="match status" value="1"/>
</dbReference>
<keyword evidence="6" id="KW-0677">Repeat</keyword>
<keyword evidence="10" id="KW-1185">Reference proteome</keyword>
<comment type="cofactor">
    <cofactor evidence="1">
        <name>Zn(2+)</name>
        <dbReference type="ChEBI" id="CHEBI:29105"/>
    </cofactor>
</comment>
<dbReference type="InterPro" id="IPR045089">
    <property type="entry name" value="PGGT1B-like"/>
</dbReference>
<evidence type="ECO:0000256" key="6">
    <source>
        <dbReference type="ARBA" id="ARBA00022737"/>
    </source>
</evidence>
<dbReference type="GO" id="GO:0046872">
    <property type="term" value="F:metal ion binding"/>
    <property type="evidence" value="ECO:0007669"/>
    <property type="project" value="UniProtKB-KW"/>
</dbReference>
<feature type="domain" description="Prenyltransferase alpha-alpha toroid" evidence="8">
    <location>
        <begin position="5"/>
        <end position="324"/>
    </location>
</feature>
<comment type="caution">
    <text evidence="9">The sequence shown here is derived from an EMBL/GenBank/DDBJ whole genome shotgun (WGS) entry which is preliminary data.</text>
</comment>
<proteinExistence type="inferred from homology"/>
<comment type="similarity">
    <text evidence="2">Belongs to the protein prenyltransferase subunit beta family.</text>
</comment>
<sequence>MASLSTHASHCVRFLHALSSQMLEADSVRMIIAFYCLSSLDVLDQLDAKSKKADRDQWREWIWAQQISSSWGTGFRSGPSVAIPASNVSPNPGQYDVPHVLMTFSAILSLAILRDDLKRLDRAGLRTFLCRMQRPDGSFTAIPNSIESDLRMVYAVFVICSLLNEWDAINVQKALEFIHNCRTYEGGYGQRPYLEAQGGTTFCALGSLALCPSAPELSANDRSRTLRWLCGRQIGGFQGRTEKGQDACYSFWCGGSLKILGAEQFVNVKANVEFLRECQFKFGGIAKAPGDHPDPMHTYLSLAALSIYPFSDEMRSLKGVDVAVNATQETAAWARQHLSSTSPN</sequence>
<dbReference type="PANTHER" id="PTHR11774">
    <property type="entry name" value="GERANYLGERANYL TRANSFERASE TYPE BETA SUBUNIT"/>
    <property type="match status" value="1"/>
</dbReference>
<evidence type="ECO:0000256" key="7">
    <source>
        <dbReference type="ARBA" id="ARBA00022833"/>
    </source>
</evidence>
<reference evidence="9" key="1">
    <citation type="journal article" date="2020" name="Nat. Commun.">
        <title>Large-scale genome sequencing of mycorrhizal fungi provides insights into the early evolution of symbiotic traits.</title>
        <authorList>
            <person name="Miyauchi S."/>
            <person name="Kiss E."/>
            <person name="Kuo A."/>
            <person name="Drula E."/>
            <person name="Kohler A."/>
            <person name="Sanchez-Garcia M."/>
            <person name="Morin E."/>
            <person name="Andreopoulos B."/>
            <person name="Barry K.W."/>
            <person name="Bonito G."/>
            <person name="Buee M."/>
            <person name="Carver A."/>
            <person name="Chen C."/>
            <person name="Cichocki N."/>
            <person name="Clum A."/>
            <person name="Culley D."/>
            <person name="Crous P.W."/>
            <person name="Fauchery L."/>
            <person name="Girlanda M."/>
            <person name="Hayes R.D."/>
            <person name="Keri Z."/>
            <person name="LaButti K."/>
            <person name="Lipzen A."/>
            <person name="Lombard V."/>
            <person name="Magnuson J."/>
            <person name="Maillard F."/>
            <person name="Murat C."/>
            <person name="Nolan M."/>
            <person name="Ohm R.A."/>
            <person name="Pangilinan J."/>
            <person name="Pereira M.F."/>
            <person name="Perotto S."/>
            <person name="Peter M."/>
            <person name="Pfister S."/>
            <person name="Riley R."/>
            <person name="Sitrit Y."/>
            <person name="Stielow J.B."/>
            <person name="Szollosi G."/>
            <person name="Zifcakova L."/>
            <person name="Stursova M."/>
            <person name="Spatafora J.W."/>
            <person name="Tedersoo L."/>
            <person name="Vaario L.M."/>
            <person name="Yamada A."/>
            <person name="Yan M."/>
            <person name="Wang P."/>
            <person name="Xu J."/>
            <person name="Bruns T."/>
            <person name="Baldrian P."/>
            <person name="Vilgalys R."/>
            <person name="Dunand C."/>
            <person name="Henrissat B."/>
            <person name="Grigoriev I.V."/>
            <person name="Hibbett D."/>
            <person name="Nagy L.G."/>
            <person name="Martin F.M."/>
        </authorList>
    </citation>
    <scope>NUCLEOTIDE SEQUENCE</scope>
    <source>
        <strain evidence="9">UP504</strain>
    </source>
</reference>
<dbReference type="Proteomes" id="UP000886523">
    <property type="component" value="Unassembled WGS sequence"/>
</dbReference>
<evidence type="ECO:0000313" key="10">
    <source>
        <dbReference type="Proteomes" id="UP000886523"/>
    </source>
</evidence>
<dbReference type="GO" id="GO:0005953">
    <property type="term" value="C:CAAX-protein geranylgeranyltransferase complex"/>
    <property type="evidence" value="ECO:0007669"/>
    <property type="project" value="TreeGrafter"/>
</dbReference>
<evidence type="ECO:0000256" key="3">
    <source>
        <dbReference type="ARBA" id="ARBA00022602"/>
    </source>
</evidence>
<accession>A0A9P6B4A1</accession>
<keyword evidence="7" id="KW-0862">Zinc</keyword>
<keyword evidence="3" id="KW-0637">Prenyltransferase</keyword>
<gene>
    <name evidence="9" type="ORF">BS47DRAFT_1291208</name>
</gene>
<keyword evidence="5" id="KW-0479">Metal-binding</keyword>
<evidence type="ECO:0000256" key="2">
    <source>
        <dbReference type="ARBA" id="ARBA00010497"/>
    </source>
</evidence>
<evidence type="ECO:0000259" key="8">
    <source>
        <dbReference type="Pfam" id="PF00432"/>
    </source>
</evidence>
<dbReference type="InterPro" id="IPR008930">
    <property type="entry name" value="Terpenoid_cyclase/PrenylTrfase"/>
</dbReference>
<dbReference type="Gene3D" id="1.50.10.20">
    <property type="match status" value="1"/>
</dbReference>
<dbReference type="PANTHER" id="PTHR11774:SF4">
    <property type="entry name" value="GERANYLGERANYL TRANSFERASE TYPE-1 SUBUNIT BETA"/>
    <property type="match status" value="1"/>
</dbReference>
<evidence type="ECO:0000256" key="5">
    <source>
        <dbReference type="ARBA" id="ARBA00022723"/>
    </source>
</evidence>
<dbReference type="AlphaFoldDB" id="A0A9P6B4A1"/>
<evidence type="ECO:0000256" key="1">
    <source>
        <dbReference type="ARBA" id="ARBA00001947"/>
    </source>
</evidence>
<protein>
    <recommendedName>
        <fullName evidence="8">Prenyltransferase alpha-alpha toroid domain-containing protein</fullName>
    </recommendedName>
</protein>
<name>A0A9P6B4A1_9AGAM</name>
<organism evidence="9 10">
    <name type="scientific">Hydnum rufescens UP504</name>
    <dbReference type="NCBI Taxonomy" id="1448309"/>
    <lineage>
        <taxon>Eukaryota</taxon>
        <taxon>Fungi</taxon>
        <taxon>Dikarya</taxon>
        <taxon>Basidiomycota</taxon>
        <taxon>Agaricomycotina</taxon>
        <taxon>Agaricomycetes</taxon>
        <taxon>Cantharellales</taxon>
        <taxon>Hydnaceae</taxon>
        <taxon>Hydnum</taxon>
    </lineage>
</organism>
<dbReference type="InterPro" id="IPR001330">
    <property type="entry name" value="Prenyltrans"/>
</dbReference>
<dbReference type="EMBL" id="MU128933">
    <property type="protein sequence ID" value="KAF9517310.1"/>
    <property type="molecule type" value="Genomic_DNA"/>
</dbReference>
<dbReference type="SUPFAM" id="SSF48239">
    <property type="entry name" value="Terpenoid cyclases/Protein prenyltransferases"/>
    <property type="match status" value="1"/>
</dbReference>
<dbReference type="GO" id="GO:0004662">
    <property type="term" value="F:CAAX-protein geranylgeranyltransferase activity"/>
    <property type="evidence" value="ECO:0007669"/>
    <property type="project" value="TreeGrafter"/>
</dbReference>
<evidence type="ECO:0000256" key="4">
    <source>
        <dbReference type="ARBA" id="ARBA00022679"/>
    </source>
</evidence>